<sequence length="250" mass="28144">MTSTINIAYKTHRNRMFQHYSVFNSKEEALEHPYPEMNKEEWISVCDLFASEEFQRRSAINKENRAKLKIVHTSGARSFQRTRALLVTDDARASADDGGAAVEERRRADADDGGTSMEERRTASEDDAGATKELGRTTRMEDATNRTIDGEQMMEQIRQLQSVEVVTNNRAHAQYVGSSQNNVCKVTNQFVHLAEMGPVVAEARICATRSQHYKGLCLRKSNCAAVCQTEGFPGGECRSIRFQCFCTKQC</sequence>
<dbReference type="Proteomes" id="UP000516437">
    <property type="component" value="Chromosome 8"/>
</dbReference>
<reference evidence="5 6" key="1">
    <citation type="journal article" date="2019" name="Plant Biotechnol. J.">
        <title>The red bayberry genome and genetic basis of sex determination.</title>
        <authorList>
            <person name="Jia H.M."/>
            <person name="Jia H.J."/>
            <person name="Cai Q.L."/>
            <person name="Wang Y."/>
            <person name="Zhao H.B."/>
            <person name="Yang W.F."/>
            <person name="Wang G.Y."/>
            <person name="Li Y.H."/>
            <person name="Zhan D.L."/>
            <person name="Shen Y.T."/>
            <person name="Niu Q.F."/>
            <person name="Chang L."/>
            <person name="Qiu J."/>
            <person name="Zhao L."/>
            <person name="Xie H.B."/>
            <person name="Fu W.Y."/>
            <person name="Jin J."/>
            <person name="Li X.W."/>
            <person name="Jiao Y."/>
            <person name="Zhou C.C."/>
            <person name="Tu T."/>
            <person name="Chai C.Y."/>
            <person name="Gao J.L."/>
            <person name="Fan L.J."/>
            <person name="van de Weg E."/>
            <person name="Wang J.Y."/>
            <person name="Gao Z.S."/>
        </authorList>
    </citation>
    <scope>NUCLEOTIDE SEQUENCE [LARGE SCALE GENOMIC DNA]</scope>
    <source>
        <tissue evidence="5">Leaves</tissue>
    </source>
</reference>
<dbReference type="CDD" id="cd00107">
    <property type="entry name" value="Knot1"/>
    <property type="match status" value="1"/>
</dbReference>
<dbReference type="InterPro" id="IPR008176">
    <property type="entry name" value="Defensin_plant"/>
</dbReference>
<dbReference type="Gene3D" id="3.30.30.10">
    <property type="entry name" value="Knottin, scorpion toxin-like"/>
    <property type="match status" value="1"/>
</dbReference>
<dbReference type="EMBL" id="RXIC02000026">
    <property type="protein sequence ID" value="KAB1202115.1"/>
    <property type="molecule type" value="Genomic_DNA"/>
</dbReference>
<dbReference type="PRINTS" id="PR00288">
    <property type="entry name" value="PUROTHIONIN"/>
</dbReference>
<keyword evidence="1" id="KW-0929">Antimicrobial</keyword>
<evidence type="ECO:0000256" key="2">
    <source>
        <dbReference type="ARBA" id="ARBA00022577"/>
    </source>
</evidence>
<evidence type="ECO:0000313" key="6">
    <source>
        <dbReference type="Proteomes" id="UP000516437"/>
    </source>
</evidence>
<dbReference type="OrthoDB" id="1745817at2759"/>
<evidence type="ECO:0000256" key="1">
    <source>
        <dbReference type="ARBA" id="ARBA00022529"/>
    </source>
</evidence>
<dbReference type="SUPFAM" id="SSF57095">
    <property type="entry name" value="Scorpion toxin-like"/>
    <property type="match status" value="1"/>
</dbReference>
<dbReference type="InterPro" id="IPR003614">
    <property type="entry name" value="Knottins"/>
</dbReference>
<dbReference type="GO" id="GO:0050832">
    <property type="term" value="P:defense response to fungus"/>
    <property type="evidence" value="ECO:0007669"/>
    <property type="project" value="UniProtKB-KW"/>
</dbReference>
<dbReference type="AlphaFoldDB" id="A0A6A1UNX1"/>
<dbReference type="GO" id="GO:0031640">
    <property type="term" value="P:killing of cells of another organism"/>
    <property type="evidence" value="ECO:0007669"/>
    <property type="project" value="UniProtKB-KW"/>
</dbReference>
<feature type="region of interest" description="Disordered" evidence="3">
    <location>
        <begin position="90"/>
        <end position="137"/>
    </location>
</feature>
<evidence type="ECO:0000259" key="4">
    <source>
        <dbReference type="SMART" id="SM00505"/>
    </source>
</evidence>
<dbReference type="SMART" id="SM00505">
    <property type="entry name" value="Knot1"/>
    <property type="match status" value="1"/>
</dbReference>
<keyword evidence="6" id="KW-1185">Reference proteome</keyword>
<accession>A0A6A1UNX1</accession>
<feature type="domain" description="Knottins-like" evidence="4">
    <location>
        <begin position="205"/>
        <end position="250"/>
    </location>
</feature>
<evidence type="ECO:0000313" key="5">
    <source>
        <dbReference type="EMBL" id="KAB1202115.1"/>
    </source>
</evidence>
<keyword evidence="2" id="KW-0295">Fungicide</keyword>
<dbReference type="PROSITE" id="PS00940">
    <property type="entry name" value="GAMMA_THIONIN"/>
    <property type="match status" value="1"/>
</dbReference>
<dbReference type="InterPro" id="IPR036574">
    <property type="entry name" value="Scorpion_toxin-like_sf"/>
</dbReference>
<dbReference type="Pfam" id="PF00304">
    <property type="entry name" value="Gamma-thionin"/>
    <property type="match status" value="1"/>
</dbReference>
<feature type="compositionally biased region" description="Basic and acidic residues" evidence="3">
    <location>
        <begin position="117"/>
        <end position="137"/>
    </location>
</feature>
<evidence type="ECO:0000256" key="3">
    <source>
        <dbReference type="SAM" id="MobiDB-lite"/>
    </source>
</evidence>
<comment type="caution">
    <text evidence="5">The sequence shown here is derived from an EMBL/GenBank/DDBJ whole genome shotgun (WGS) entry which is preliminary data.</text>
</comment>
<name>A0A6A1UNX1_9ROSI</name>
<proteinExistence type="predicted"/>
<gene>
    <name evidence="5" type="ORF">CJ030_MR8G004282</name>
</gene>
<protein>
    <submittedName>
        <fullName evidence="5">Defensin-like protein</fullName>
    </submittedName>
</protein>
<organism evidence="5 6">
    <name type="scientific">Morella rubra</name>
    <name type="common">Chinese bayberry</name>
    <dbReference type="NCBI Taxonomy" id="262757"/>
    <lineage>
        <taxon>Eukaryota</taxon>
        <taxon>Viridiplantae</taxon>
        <taxon>Streptophyta</taxon>
        <taxon>Embryophyta</taxon>
        <taxon>Tracheophyta</taxon>
        <taxon>Spermatophyta</taxon>
        <taxon>Magnoliopsida</taxon>
        <taxon>eudicotyledons</taxon>
        <taxon>Gunneridae</taxon>
        <taxon>Pentapetalae</taxon>
        <taxon>rosids</taxon>
        <taxon>fabids</taxon>
        <taxon>Fagales</taxon>
        <taxon>Myricaceae</taxon>
        <taxon>Morella</taxon>
    </lineage>
</organism>